<evidence type="ECO:0000256" key="1">
    <source>
        <dbReference type="SAM" id="SignalP"/>
    </source>
</evidence>
<dbReference type="Proteomes" id="UP001140949">
    <property type="component" value="Unassembled WGS sequence"/>
</dbReference>
<accession>A0AAX6FW47</accession>
<dbReference type="EMBL" id="JANAVB010025400">
    <property type="protein sequence ID" value="KAJ6820614.1"/>
    <property type="molecule type" value="Genomic_DNA"/>
</dbReference>
<dbReference type="AlphaFoldDB" id="A0AAX6FW47"/>
<evidence type="ECO:0000313" key="2">
    <source>
        <dbReference type="EMBL" id="KAJ6820614.1"/>
    </source>
</evidence>
<feature type="chain" id="PRO_5043612741" evidence="1">
    <location>
        <begin position="25"/>
        <end position="85"/>
    </location>
</feature>
<reference evidence="2" key="2">
    <citation type="submission" date="2023-04" db="EMBL/GenBank/DDBJ databases">
        <authorList>
            <person name="Bruccoleri R.E."/>
            <person name="Oakeley E.J."/>
            <person name="Faust A.-M."/>
            <person name="Dessus-Babus S."/>
            <person name="Altorfer M."/>
            <person name="Burckhardt D."/>
            <person name="Oertli M."/>
            <person name="Naumann U."/>
            <person name="Petersen F."/>
            <person name="Wong J."/>
        </authorList>
    </citation>
    <scope>NUCLEOTIDE SEQUENCE</scope>
    <source>
        <strain evidence="2">GSM-AAB239-AS_SAM_17_03QT</strain>
        <tissue evidence="2">Leaf</tissue>
    </source>
</reference>
<protein>
    <submittedName>
        <fullName evidence="2">Extensin</fullName>
    </submittedName>
</protein>
<proteinExistence type="predicted"/>
<comment type="caution">
    <text evidence="2">The sequence shown here is derived from an EMBL/GenBank/DDBJ whole genome shotgun (WGS) entry which is preliminary data.</text>
</comment>
<name>A0AAX6FW47_IRIPA</name>
<keyword evidence="3" id="KW-1185">Reference proteome</keyword>
<reference evidence="2" key="1">
    <citation type="journal article" date="2023" name="GigaByte">
        <title>Genome assembly of the bearded iris, Iris pallida Lam.</title>
        <authorList>
            <person name="Bruccoleri R.E."/>
            <person name="Oakeley E.J."/>
            <person name="Faust A.M.E."/>
            <person name="Altorfer M."/>
            <person name="Dessus-Babus S."/>
            <person name="Burckhardt D."/>
            <person name="Oertli M."/>
            <person name="Naumann U."/>
            <person name="Petersen F."/>
            <person name="Wong J."/>
        </authorList>
    </citation>
    <scope>NUCLEOTIDE SEQUENCE</scope>
    <source>
        <strain evidence="2">GSM-AAB239-AS_SAM_17_03QT</strain>
    </source>
</reference>
<sequence>MKVCGVGVMFFFFLRLVVVVICGGREPVGSCGVAERWSRLSRGVRLPEGGRRSCDGRQQSRWSVARDNSGGVLLVLVERRLVGIW</sequence>
<gene>
    <name evidence="2" type="ORF">M6B38_396250</name>
</gene>
<feature type="signal peptide" evidence="1">
    <location>
        <begin position="1"/>
        <end position="24"/>
    </location>
</feature>
<keyword evidence="1" id="KW-0732">Signal</keyword>
<evidence type="ECO:0000313" key="3">
    <source>
        <dbReference type="Proteomes" id="UP001140949"/>
    </source>
</evidence>
<organism evidence="2 3">
    <name type="scientific">Iris pallida</name>
    <name type="common">Sweet iris</name>
    <dbReference type="NCBI Taxonomy" id="29817"/>
    <lineage>
        <taxon>Eukaryota</taxon>
        <taxon>Viridiplantae</taxon>
        <taxon>Streptophyta</taxon>
        <taxon>Embryophyta</taxon>
        <taxon>Tracheophyta</taxon>
        <taxon>Spermatophyta</taxon>
        <taxon>Magnoliopsida</taxon>
        <taxon>Liliopsida</taxon>
        <taxon>Asparagales</taxon>
        <taxon>Iridaceae</taxon>
        <taxon>Iridoideae</taxon>
        <taxon>Irideae</taxon>
        <taxon>Iris</taxon>
    </lineage>
</organism>